<keyword evidence="1 3" id="KW-0378">Hydrolase</keyword>
<sequence length="284" mass="32208">MSCEVADVVTGDGTLLRYRERGRGRPLVMLHGWGFSGRFFDRGAEVFAEHSRVVVPDLRGHGESGKPDHGYRVPRLARDLDELLEALDLDEVTVLGWSLGCSVIWSYLELFGTRRLAQAVFVEQTPRQYYAPDWTYAHRSCYDDAELARTQAQIECSVEDFDNQQIDTITHRRLPVDERKRLLAEMAKCPPHVRNALMADHTRQDWRDLLPTITVPSLVLVARRDTVMPWQGPAYVGQAVPYAKTVFFEGSSHALFLDEPDLFHDTVTEFVLHGPRLTGSGGTR</sequence>
<dbReference type="InterPro" id="IPR000073">
    <property type="entry name" value="AB_hydrolase_1"/>
</dbReference>
<dbReference type="EMBL" id="BAAATD010000030">
    <property type="protein sequence ID" value="GAA2639720.1"/>
    <property type="molecule type" value="Genomic_DNA"/>
</dbReference>
<dbReference type="InterPro" id="IPR029058">
    <property type="entry name" value="AB_hydrolase_fold"/>
</dbReference>
<evidence type="ECO:0000313" key="4">
    <source>
        <dbReference type="Proteomes" id="UP001501509"/>
    </source>
</evidence>
<evidence type="ECO:0000256" key="1">
    <source>
        <dbReference type="ARBA" id="ARBA00022801"/>
    </source>
</evidence>
<proteinExistence type="predicted"/>
<dbReference type="InterPro" id="IPR050266">
    <property type="entry name" value="AB_hydrolase_sf"/>
</dbReference>
<dbReference type="Gene3D" id="3.40.50.1820">
    <property type="entry name" value="alpha/beta hydrolase"/>
    <property type="match status" value="1"/>
</dbReference>
<dbReference type="PANTHER" id="PTHR43798">
    <property type="entry name" value="MONOACYLGLYCEROL LIPASE"/>
    <property type="match status" value="1"/>
</dbReference>
<organism evidence="3 4">
    <name type="scientific">Actinomadura fulvescens</name>
    <dbReference type="NCBI Taxonomy" id="46160"/>
    <lineage>
        <taxon>Bacteria</taxon>
        <taxon>Bacillati</taxon>
        <taxon>Actinomycetota</taxon>
        <taxon>Actinomycetes</taxon>
        <taxon>Streptosporangiales</taxon>
        <taxon>Thermomonosporaceae</taxon>
        <taxon>Actinomadura</taxon>
    </lineage>
</organism>
<dbReference type="GO" id="GO:0016787">
    <property type="term" value="F:hydrolase activity"/>
    <property type="evidence" value="ECO:0007669"/>
    <property type="project" value="UniProtKB-KW"/>
</dbReference>
<dbReference type="RefSeq" id="WP_344549398.1">
    <property type="nucleotide sequence ID" value="NZ_BAAATD010000030.1"/>
</dbReference>
<protein>
    <submittedName>
        <fullName evidence="3">Alpha/beta hydrolase</fullName>
    </submittedName>
</protein>
<evidence type="ECO:0000259" key="2">
    <source>
        <dbReference type="Pfam" id="PF12697"/>
    </source>
</evidence>
<feature type="domain" description="AB hydrolase-1" evidence="2">
    <location>
        <begin position="27"/>
        <end position="265"/>
    </location>
</feature>
<dbReference type="SUPFAM" id="SSF53474">
    <property type="entry name" value="alpha/beta-Hydrolases"/>
    <property type="match status" value="1"/>
</dbReference>
<keyword evidence="4" id="KW-1185">Reference proteome</keyword>
<comment type="caution">
    <text evidence="3">The sequence shown here is derived from an EMBL/GenBank/DDBJ whole genome shotgun (WGS) entry which is preliminary data.</text>
</comment>
<gene>
    <name evidence="3" type="ORF">GCM10010411_95010</name>
</gene>
<evidence type="ECO:0000313" key="3">
    <source>
        <dbReference type="EMBL" id="GAA2639720.1"/>
    </source>
</evidence>
<dbReference type="Proteomes" id="UP001501509">
    <property type="component" value="Unassembled WGS sequence"/>
</dbReference>
<dbReference type="PANTHER" id="PTHR43798:SF31">
    <property type="entry name" value="AB HYDROLASE SUPERFAMILY PROTEIN YCLE"/>
    <property type="match status" value="1"/>
</dbReference>
<name>A0ABP6DGZ1_9ACTN</name>
<accession>A0ABP6DGZ1</accession>
<reference evidence="4" key="1">
    <citation type="journal article" date="2019" name="Int. J. Syst. Evol. Microbiol.">
        <title>The Global Catalogue of Microorganisms (GCM) 10K type strain sequencing project: providing services to taxonomists for standard genome sequencing and annotation.</title>
        <authorList>
            <consortium name="The Broad Institute Genomics Platform"/>
            <consortium name="The Broad Institute Genome Sequencing Center for Infectious Disease"/>
            <person name="Wu L."/>
            <person name="Ma J."/>
        </authorList>
    </citation>
    <scope>NUCLEOTIDE SEQUENCE [LARGE SCALE GENOMIC DNA]</scope>
    <source>
        <strain evidence="4">JCM 6833</strain>
    </source>
</reference>
<dbReference type="Pfam" id="PF12697">
    <property type="entry name" value="Abhydrolase_6"/>
    <property type="match status" value="1"/>
</dbReference>